<dbReference type="RefSeq" id="WP_091487455.1">
    <property type="nucleotide sequence ID" value="NZ_LT629692.1"/>
</dbReference>
<keyword evidence="2" id="KW-1185">Reference proteome</keyword>
<dbReference type="STRING" id="370764.SAMN04489810_1120"/>
<evidence type="ECO:0000313" key="2">
    <source>
        <dbReference type="Proteomes" id="UP000199009"/>
    </source>
</evidence>
<name>A0A1G7WLF6_9MICO</name>
<proteinExistence type="predicted"/>
<dbReference type="EMBL" id="LT629692">
    <property type="protein sequence ID" value="SDG72698.1"/>
    <property type="molecule type" value="Genomic_DNA"/>
</dbReference>
<accession>A0A1G7WLF6</accession>
<dbReference type="Proteomes" id="UP000199009">
    <property type="component" value="Chromosome I"/>
</dbReference>
<protein>
    <submittedName>
        <fullName evidence="1">Uncharacterized protein</fullName>
    </submittedName>
</protein>
<organism evidence="1 2">
    <name type="scientific">Microbacterium pygmaeum</name>
    <dbReference type="NCBI Taxonomy" id="370764"/>
    <lineage>
        <taxon>Bacteria</taxon>
        <taxon>Bacillati</taxon>
        <taxon>Actinomycetota</taxon>
        <taxon>Actinomycetes</taxon>
        <taxon>Micrococcales</taxon>
        <taxon>Microbacteriaceae</taxon>
        <taxon>Microbacterium</taxon>
    </lineage>
</organism>
<sequence length="143" mass="15210">MAFSLETKSDAAGLRRTGFPSIGDAKIASGVGAGEIDAAAVYEGDSPEFGDGTLVSLIGRETGWLDVHSAPAPQWWNGIEPEIRRWILGHGPASLPSFVWIPIVSAGGAVQTVQWDNSDPAGMTVTLSDEQWAELQREFEALS</sequence>
<dbReference type="AlphaFoldDB" id="A0A1G7WLF6"/>
<evidence type="ECO:0000313" key="1">
    <source>
        <dbReference type="EMBL" id="SDG72698.1"/>
    </source>
</evidence>
<dbReference type="OrthoDB" id="4467712at2"/>
<reference evidence="1 2" key="1">
    <citation type="submission" date="2016-10" db="EMBL/GenBank/DDBJ databases">
        <authorList>
            <person name="de Groot N.N."/>
        </authorList>
    </citation>
    <scope>NUCLEOTIDE SEQUENCE [LARGE SCALE GENOMIC DNA]</scope>
    <source>
        <strain evidence="1 2">DSM 23142</strain>
    </source>
</reference>
<gene>
    <name evidence="1" type="ORF">SAMN04489810_1120</name>
</gene>